<evidence type="ECO:0000313" key="8">
    <source>
        <dbReference type="EMBL" id="MST90723.1"/>
    </source>
</evidence>
<evidence type="ECO:0000313" key="9">
    <source>
        <dbReference type="Proteomes" id="UP000431913"/>
    </source>
</evidence>
<dbReference type="InterPro" id="IPR012341">
    <property type="entry name" value="6hp_glycosidase-like_sf"/>
</dbReference>
<gene>
    <name evidence="8" type="ORF">FYJ76_02015</name>
</gene>
<keyword evidence="6" id="KW-0624">Polysaccharide degradation</keyword>
<dbReference type="GO" id="GO:0030245">
    <property type="term" value="P:cellulose catabolic process"/>
    <property type="evidence" value="ECO:0007669"/>
    <property type="project" value="UniProtKB-KW"/>
</dbReference>
<dbReference type="PANTHER" id="PTHR22298">
    <property type="entry name" value="ENDO-1,4-BETA-GLUCANASE"/>
    <property type="match status" value="1"/>
</dbReference>
<dbReference type="Gene3D" id="2.60.40.10">
    <property type="entry name" value="Immunoglobulins"/>
    <property type="match status" value="1"/>
</dbReference>
<dbReference type="InterPro" id="IPR014756">
    <property type="entry name" value="Ig_E-set"/>
</dbReference>
<evidence type="ECO:0000256" key="4">
    <source>
        <dbReference type="ARBA" id="ARBA00023277"/>
    </source>
</evidence>
<reference evidence="8 9" key="1">
    <citation type="submission" date="2019-08" db="EMBL/GenBank/DDBJ databases">
        <title>In-depth cultivation of the pig gut microbiome towards novel bacterial diversity and tailored functional studies.</title>
        <authorList>
            <person name="Wylensek D."/>
            <person name="Hitch T.C.A."/>
            <person name="Clavel T."/>
        </authorList>
    </citation>
    <scope>NUCLEOTIDE SEQUENCE [LARGE SCALE GENOMIC DNA]</scope>
    <source>
        <strain evidence="8 9">WCA3-601-WT-6J</strain>
    </source>
</reference>
<dbReference type="Gene3D" id="1.50.10.10">
    <property type="match status" value="1"/>
</dbReference>
<evidence type="ECO:0000256" key="3">
    <source>
        <dbReference type="ARBA" id="ARBA00023001"/>
    </source>
</evidence>
<name>A0A6I2U3E0_9FIRM</name>
<dbReference type="InterPro" id="IPR004197">
    <property type="entry name" value="Cellulase_Ig-like"/>
</dbReference>
<dbReference type="SUPFAM" id="SSF48208">
    <property type="entry name" value="Six-hairpin glycosidases"/>
    <property type="match status" value="1"/>
</dbReference>
<keyword evidence="3" id="KW-0136">Cellulose degradation</keyword>
<dbReference type="Pfam" id="PF00759">
    <property type="entry name" value="Glyco_hydro_9"/>
    <property type="match status" value="1"/>
</dbReference>
<dbReference type="InterPro" id="IPR001701">
    <property type="entry name" value="Glyco_hydro_9"/>
</dbReference>
<dbReference type="InterPro" id="IPR013783">
    <property type="entry name" value="Ig-like_fold"/>
</dbReference>
<evidence type="ECO:0000256" key="5">
    <source>
        <dbReference type="ARBA" id="ARBA00023295"/>
    </source>
</evidence>
<dbReference type="Proteomes" id="UP000431913">
    <property type="component" value="Unassembled WGS sequence"/>
</dbReference>
<keyword evidence="5" id="KW-0326">Glycosidase</keyword>
<proteinExistence type="inferred from homology"/>
<protein>
    <submittedName>
        <fullName evidence="8">Glycoside hydrolase, family 9 protein</fullName>
    </submittedName>
</protein>
<evidence type="ECO:0000256" key="1">
    <source>
        <dbReference type="ARBA" id="ARBA00007072"/>
    </source>
</evidence>
<evidence type="ECO:0000259" key="7">
    <source>
        <dbReference type="Pfam" id="PF00759"/>
    </source>
</evidence>
<sequence>MLGQMKRQLENSRCFRQGMEKDLEECAEARWLAKPVLDSRALPLDSDNVRLQGPGVMSFEKKHTISGKGSIRLDVPTDGCRRHPSNRAFSVTTMMRLLPGENLERFNRISLWIYVDSPAIANNFMELSIHNQGKHIMPLPGRFEGTHTLGIPHGEWQHVVWEFPYVYRDFVTGISLSIHAHRTPVPAPQGITVYVDNMCLEQVEADHYKGFDLRAGAIAYCHSGYRPEAVKQAYAQSGSGVFYLRNSSGEVTFQGNCVPQANGLRQMDFSPVKAEGWYTLEVDGKKSRPFRIGREAYIPAAWKTLNFFFSERCGFDVPGIHTECHMDVMSVHPDGRRLPVCGGWHDAGDLTQAAINTAESVFAMLELAIAEREAQPELSQRAKEEARWGLNWLMRTRWGDGYRHNGTVIGFWSDNIQGTLDDINADSGNRPFDNFMIAGVCAKAIALFRDEDPRFADWCARCAKEDFSFALAAMHQSQDNESAGARYTQLQMNAQAAISAMELYEAFGETEYLSRGVSFARILMACQASAVDPSFSIPLRGYFYENETHERIQTYYHRSYEHAPIKAFAMLYRLAPEHEDAARWKNSLELYREYVALTSRTVPYGLLPNGIYELDNTDFSTITHEGARAAGAPSLEEYNAQVRNGIRLNDRFYLRVFPVAYQFRGFHATLMGRALAAMELARALNDREIKQVAVRQMEWILGCNPFAVSSMYGEGHDYHPLYAPMSPQLVGAVPVGFETFENEDQPFYPMQNNATYKEVWVHTTCRMMWLIAML</sequence>
<dbReference type="CDD" id="cd02850">
    <property type="entry name" value="E_set_Cellulase_N"/>
    <property type="match status" value="1"/>
</dbReference>
<dbReference type="InterPro" id="IPR008928">
    <property type="entry name" value="6-hairpin_glycosidase_sf"/>
</dbReference>
<keyword evidence="4" id="KW-0119">Carbohydrate metabolism</keyword>
<evidence type="ECO:0000256" key="2">
    <source>
        <dbReference type="ARBA" id="ARBA00022801"/>
    </source>
</evidence>
<keyword evidence="2 8" id="KW-0378">Hydrolase</keyword>
<comment type="similarity">
    <text evidence="1">Belongs to the glycosyl hydrolase 9 (cellulase E) family.</text>
</comment>
<accession>A0A6I2U3E0</accession>
<dbReference type="EMBL" id="VUNJ01000002">
    <property type="protein sequence ID" value="MST90723.1"/>
    <property type="molecule type" value="Genomic_DNA"/>
</dbReference>
<dbReference type="RefSeq" id="WP_154521352.1">
    <property type="nucleotide sequence ID" value="NZ_CATXDA010000049.1"/>
</dbReference>
<comment type="caution">
    <text evidence="8">The sequence shown here is derived from an EMBL/GenBank/DDBJ whole genome shotgun (WGS) entry which is preliminary data.</text>
</comment>
<evidence type="ECO:0000256" key="6">
    <source>
        <dbReference type="ARBA" id="ARBA00023326"/>
    </source>
</evidence>
<dbReference type="SUPFAM" id="SSF81296">
    <property type="entry name" value="E set domains"/>
    <property type="match status" value="1"/>
</dbReference>
<dbReference type="AlphaFoldDB" id="A0A6I2U3E0"/>
<feature type="domain" description="Glycoside hydrolase family 9" evidence="7">
    <location>
        <begin position="298"/>
        <end position="718"/>
    </location>
</feature>
<organism evidence="8 9">
    <name type="scientific">Ruthenibacterium lactatiformans</name>
    <dbReference type="NCBI Taxonomy" id="1550024"/>
    <lineage>
        <taxon>Bacteria</taxon>
        <taxon>Bacillati</taxon>
        <taxon>Bacillota</taxon>
        <taxon>Clostridia</taxon>
        <taxon>Eubacteriales</taxon>
        <taxon>Oscillospiraceae</taxon>
        <taxon>Ruthenibacterium</taxon>
    </lineage>
</organism>
<dbReference type="GO" id="GO:0008810">
    <property type="term" value="F:cellulase activity"/>
    <property type="evidence" value="ECO:0007669"/>
    <property type="project" value="InterPro"/>
</dbReference>